<comment type="caution">
    <text evidence="3">The sequence shown here is derived from an EMBL/GenBank/DDBJ whole genome shotgun (WGS) entry which is preliminary data.</text>
</comment>
<evidence type="ECO:0000313" key="4">
    <source>
        <dbReference type="Proteomes" id="UP001211987"/>
    </source>
</evidence>
<dbReference type="InterPro" id="IPR010982">
    <property type="entry name" value="Lambda_DNA-bd_dom_sf"/>
</dbReference>
<dbReference type="PROSITE" id="PS50943">
    <property type="entry name" value="HTH_CROC1"/>
    <property type="match status" value="1"/>
</dbReference>
<feature type="domain" description="HTH cro/C1-type" evidence="2">
    <location>
        <begin position="7"/>
        <end position="61"/>
    </location>
</feature>
<dbReference type="Pfam" id="PF01381">
    <property type="entry name" value="HTH_3"/>
    <property type="match status" value="1"/>
</dbReference>
<dbReference type="SUPFAM" id="SSF47413">
    <property type="entry name" value="lambda repressor-like DNA-binding domains"/>
    <property type="match status" value="1"/>
</dbReference>
<gene>
    <name evidence="3" type="ORF">PM738_14985</name>
</gene>
<dbReference type="GO" id="GO:0003677">
    <property type="term" value="F:DNA binding"/>
    <property type="evidence" value="ECO:0007669"/>
    <property type="project" value="UniProtKB-KW"/>
</dbReference>
<dbReference type="PANTHER" id="PTHR46558">
    <property type="entry name" value="TRACRIPTIONAL REGULATORY PROTEIN-RELATED-RELATED"/>
    <property type="match status" value="1"/>
</dbReference>
<accession>A0AB35INA3</accession>
<evidence type="ECO:0000256" key="1">
    <source>
        <dbReference type="ARBA" id="ARBA00023125"/>
    </source>
</evidence>
<sequence length="189" mass="21496">MNTGEKIHELRKNKGLLQEELGTLIGVDTSVISRWESSQRQIKIEDLTKLSDLFEVSVDYLAKDNVFYSANIPLIGYFGEGKSLQTYIEKKKLLIFIAPPHNPWEVDIFKILNNNPIYKVSNGDFCLIKKQINSIEIGDIYLISDNDKPYLAHSVLENGKIGFKYNNQVSFNASIIGKFLSIVHPLSEM</sequence>
<organism evidence="3 4">
    <name type="scientific">Thomasclavelia ramosa</name>
    <dbReference type="NCBI Taxonomy" id="1547"/>
    <lineage>
        <taxon>Bacteria</taxon>
        <taxon>Bacillati</taxon>
        <taxon>Bacillota</taxon>
        <taxon>Erysipelotrichia</taxon>
        <taxon>Erysipelotrichales</taxon>
        <taxon>Coprobacillaceae</taxon>
        <taxon>Thomasclavelia</taxon>
    </lineage>
</organism>
<proteinExistence type="predicted"/>
<evidence type="ECO:0000313" key="3">
    <source>
        <dbReference type="EMBL" id="MDB7085111.1"/>
    </source>
</evidence>
<keyword evidence="1" id="KW-0238">DNA-binding</keyword>
<protein>
    <submittedName>
        <fullName evidence="3">Helix-turn-helix transcriptional regulator</fullName>
    </submittedName>
</protein>
<dbReference type="InterPro" id="IPR001387">
    <property type="entry name" value="Cro/C1-type_HTH"/>
</dbReference>
<dbReference type="SMART" id="SM00530">
    <property type="entry name" value="HTH_XRE"/>
    <property type="match status" value="1"/>
</dbReference>
<dbReference type="PANTHER" id="PTHR46558:SF11">
    <property type="entry name" value="HTH-TYPE TRANSCRIPTIONAL REGULATOR XRE"/>
    <property type="match status" value="1"/>
</dbReference>
<dbReference type="EMBL" id="JAQLKE010000031">
    <property type="protein sequence ID" value="MDB7085111.1"/>
    <property type="molecule type" value="Genomic_DNA"/>
</dbReference>
<dbReference type="RefSeq" id="WP_272019130.1">
    <property type="nucleotide sequence ID" value="NZ_JAQLKE010000031.1"/>
</dbReference>
<dbReference type="Gene3D" id="1.10.260.40">
    <property type="entry name" value="lambda repressor-like DNA-binding domains"/>
    <property type="match status" value="1"/>
</dbReference>
<reference evidence="3" key="1">
    <citation type="submission" date="2023-01" db="EMBL/GenBank/DDBJ databases">
        <title>Human gut microbiome strain richness.</title>
        <authorList>
            <person name="Chen-Liaw A."/>
        </authorList>
    </citation>
    <scope>NUCLEOTIDE SEQUENCE</scope>
    <source>
        <strain evidence="3">1001217st2_G6_1001217B_191108</strain>
    </source>
</reference>
<evidence type="ECO:0000259" key="2">
    <source>
        <dbReference type="PROSITE" id="PS50943"/>
    </source>
</evidence>
<dbReference type="Proteomes" id="UP001211987">
    <property type="component" value="Unassembled WGS sequence"/>
</dbReference>
<dbReference type="AlphaFoldDB" id="A0AB35INA3"/>
<name>A0AB35INA3_9FIRM</name>
<dbReference type="CDD" id="cd00093">
    <property type="entry name" value="HTH_XRE"/>
    <property type="match status" value="1"/>
</dbReference>